<gene>
    <name evidence="1" type="ORF">CNR29_13140</name>
</gene>
<proteinExistence type="predicted"/>
<reference evidence="1 2" key="1">
    <citation type="submission" date="2017-09" db="EMBL/GenBank/DDBJ databases">
        <title>Genome sequence of Lactobacillus brevis D7.</title>
        <authorList>
            <person name="Kwon M.-S."/>
            <person name="Lim S.K."/>
            <person name="Choi H.-J."/>
        </authorList>
    </citation>
    <scope>NUCLEOTIDE SEQUENCE [LARGE SCALE GENOMIC DNA]</scope>
    <source>
        <strain evidence="1 2">D7</strain>
    </source>
</reference>
<accession>A0A2A3U213</accession>
<dbReference type="EMBL" id="NVYO01000001">
    <property type="protein sequence ID" value="PBQ24916.1"/>
    <property type="molecule type" value="Genomic_DNA"/>
</dbReference>
<evidence type="ECO:0008006" key="3">
    <source>
        <dbReference type="Google" id="ProtNLM"/>
    </source>
</evidence>
<dbReference type="RefSeq" id="WP_096110475.1">
    <property type="nucleotide sequence ID" value="NZ_NVYO01000001.1"/>
</dbReference>
<dbReference type="Proteomes" id="UP000217918">
    <property type="component" value="Unassembled WGS sequence"/>
</dbReference>
<organism evidence="1 2">
    <name type="scientific">Levilactobacillus brevis</name>
    <name type="common">Lactobacillus brevis</name>
    <dbReference type="NCBI Taxonomy" id="1580"/>
    <lineage>
        <taxon>Bacteria</taxon>
        <taxon>Bacillati</taxon>
        <taxon>Bacillota</taxon>
        <taxon>Bacilli</taxon>
        <taxon>Lactobacillales</taxon>
        <taxon>Lactobacillaceae</taxon>
        <taxon>Levilactobacillus</taxon>
    </lineage>
</organism>
<evidence type="ECO:0000313" key="1">
    <source>
        <dbReference type="EMBL" id="PBQ24916.1"/>
    </source>
</evidence>
<dbReference type="AlphaFoldDB" id="A0A2A3U213"/>
<evidence type="ECO:0000313" key="2">
    <source>
        <dbReference type="Proteomes" id="UP000217918"/>
    </source>
</evidence>
<protein>
    <recommendedName>
        <fullName evidence="3">D-alanyl-D-alanine carboxypeptidase</fullName>
    </recommendedName>
</protein>
<comment type="caution">
    <text evidence="1">The sequence shown here is derived from an EMBL/GenBank/DDBJ whole genome shotgun (WGS) entry which is preliminary data.</text>
</comment>
<name>A0A2A3U213_LEVBR</name>
<sequence length="261" mass="29698">MKKIVQLGMVLGIGASVWGWSSVMASANSQYSARRSNSVKLLWRRGMGQHTYTATRGARYSKHLGIRYSNNDVTPNVIWYTDAHEKLYDKYKKNSAIYYHVRSADRTLQGWIWRGYLKPVQVTNNTATSNVNQPSQSDAVITKTMLRNLFPNTIYDRTLTTASISYLNLDDFNQIVESKNQKGLEWVVSRFDSFTKMKYINFFSQDPTSEKSVEQALTKAGYDRKARSGYQGWFIGGAALDLDNIEEGILPGEGLIFLIQK</sequence>